<dbReference type="Proteomes" id="UP000451048">
    <property type="component" value="Unassembled WGS sequence"/>
</dbReference>
<comment type="subcellular location">
    <subcellularLocation>
        <location evidence="1">Cell membrane</location>
        <topology evidence="1">Multi-pass membrane protein</topology>
    </subcellularLocation>
</comment>
<reference evidence="11 13" key="2">
    <citation type="submission" date="2019-12" db="EMBL/GenBank/DDBJ databases">
        <title>Acinetobacter haemolyticus comparative genomics.</title>
        <authorList>
            <person name="Castro-Jaimes S."/>
            <person name="Bello-Lopez E."/>
            <person name="Velazquez-Acosta C."/>
            <person name="Volkow-Fernandez P."/>
            <person name="Lozano-Zarain P."/>
            <person name="Castillo Ramirez S."/>
            <person name="Cevallos M.A."/>
        </authorList>
    </citation>
    <scope>NUCLEOTIDE SEQUENCE [LARGE SCALE GENOMIC DNA]</scope>
    <source>
        <strain evidence="11 13">AN10</strain>
    </source>
</reference>
<keyword evidence="2" id="KW-0813">Transport</keyword>
<dbReference type="PANTHER" id="PTHR32024:SF1">
    <property type="entry name" value="KTR SYSTEM POTASSIUM UPTAKE PROTEIN B"/>
    <property type="match status" value="1"/>
</dbReference>
<evidence type="ECO:0000256" key="5">
    <source>
        <dbReference type="ARBA" id="ARBA00022692"/>
    </source>
</evidence>
<evidence type="ECO:0000256" key="9">
    <source>
        <dbReference type="ARBA" id="ARBA00023136"/>
    </source>
</evidence>
<name>A0A6B2BAL0_ACIHA</name>
<protein>
    <submittedName>
        <fullName evidence="12">Potassium transporter TrkH</fullName>
    </submittedName>
</protein>
<dbReference type="RefSeq" id="WP_005196403.1">
    <property type="nucleotide sequence ID" value="NZ_CP031972.1"/>
</dbReference>
<dbReference type="EMBL" id="CP031976">
    <property type="protein sequence ID" value="QHI13930.1"/>
    <property type="molecule type" value="Genomic_DNA"/>
</dbReference>
<evidence type="ECO:0000256" key="3">
    <source>
        <dbReference type="ARBA" id="ARBA00022475"/>
    </source>
</evidence>
<keyword evidence="3" id="KW-1003">Cell membrane</keyword>
<feature type="transmembrane region" description="Helical" evidence="10">
    <location>
        <begin position="131"/>
        <end position="151"/>
    </location>
</feature>
<gene>
    <name evidence="12" type="ORF">AhaeAN43_11350</name>
    <name evidence="11" type="ORF">GPS52_13895</name>
</gene>
<keyword evidence="4" id="KW-0633">Potassium transport</keyword>
<evidence type="ECO:0000256" key="10">
    <source>
        <dbReference type="SAM" id="Phobius"/>
    </source>
</evidence>
<accession>A0A6B2BAL0</accession>
<keyword evidence="9 10" id="KW-0472">Membrane</keyword>
<dbReference type="Pfam" id="PF02386">
    <property type="entry name" value="TrkH"/>
    <property type="match status" value="1"/>
</dbReference>
<feature type="transmembrane region" description="Helical" evidence="10">
    <location>
        <begin position="76"/>
        <end position="98"/>
    </location>
</feature>
<evidence type="ECO:0000313" key="14">
    <source>
        <dbReference type="Proteomes" id="UP000463868"/>
    </source>
</evidence>
<keyword evidence="5 10" id="KW-0812">Transmembrane</keyword>
<evidence type="ECO:0000256" key="2">
    <source>
        <dbReference type="ARBA" id="ARBA00022448"/>
    </source>
</evidence>
<dbReference type="AlphaFoldDB" id="A0A6B2BAL0"/>
<reference evidence="12 14" key="1">
    <citation type="submission" date="2018-08" db="EMBL/GenBank/DDBJ databases">
        <title>Analysis of the genomic diversity of Mexican Acinetobacter haemolyticus clinical isolates.</title>
        <authorList>
            <person name="Castro-Jaimes S."/>
            <person name="Cevallos M.A."/>
        </authorList>
    </citation>
    <scope>NUCLEOTIDE SEQUENCE [LARGE SCALE GENOMIC DNA]</scope>
    <source>
        <strain evidence="12 14">AN43</strain>
    </source>
</reference>
<feature type="transmembrane region" description="Helical" evidence="10">
    <location>
        <begin position="160"/>
        <end position="180"/>
    </location>
</feature>
<keyword evidence="6" id="KW-0630">Potassium</keyword>
<feature type="transmembrane region" description="Helical" evidence="10">
    <location>
        <begin position="186"/>
        <end position="208"/>
    </location>
</feature>
<feature type="transmembrane region" description="Helical" evidence="10">
    <location>
        <begin position="12"/>
        <end position="33"/>
    </location>
</feature>
<feature type="transmembrane region" description="Helical" evidence="10">
    <location>
        <begin position="346"/>
        <end position="369"/>
    </location>
</feature>
<evidence type="ECO:0000256" key="8">
    <source>
        <dbReference type="ARBA" id="ARBA00023065"/>
    </source>
</evidence>
<feature type="transmembrane region" description="Helical" evidence="10">
    <location>
        <begin position="293"/>
        <end position="325"/>
    </location>
</feature>
<evidence type="ECO:0000313" key="11">
    <source>
        <dbReference type="EMBL" id="NAR74552.1"/>
    </source>
</evidence>
<dbReference type="EMBL" id="WTTO01000053">
    <property type="protein sequence ID" value="NAR74552.1"/>
    <property type="molecule type" value="Genomic_DNA"/>
</dbReference>
<dbReference type="Proteomes" id="UP000463868">
    <property type="component" value="Chromosome"/>
</dbReference>
<evidence type="ECO:0000256" key="6">
    <source>
        <dbReference type="ARBA" id="ARBA00022958"/>
    </source>
</evidence>
<evidence type="ECO:0000313" key="12">
    <source>
        <dbReference type="EMBL" id="QHI13930.1"/>
    </source>
</evidence>
<sequence>MKKINKIKPIHLNPPTILALGFLSFIVFGTFLLKLPVAHNIEITWLQALFTATSAVTVTGLSVIDTGTAFSHFGQFIILCLIQLGGLGFMTFAILAALSLSPKIGLKQQIMAQDSLDQTSLSKVTFVAKGVVIYSIIFELIGAIILSFCFIPEFGIVKGIYTSIFFSISAFNNAGFSIFPDSLMSFQSNYLICISISFLYILGGLGFIVLMDIKKNRKWKKLTANSKIVILTTMYLNIIAFVLIWLLEANNPLTLSPMQTSDQLLNAWFQATTPRTAGFNTLDTASLKDSTTLIIMILMFIGGGSLSTASGIKIGTFIILILSVISFLRRNDEVTIFNYSVSQDNIFKALAVSLITGLFVILSFFILLISEPKLNFLDLMFEAISAISTVGLSRNTTGSLHEGSLLVLILLMFAGRLGALTIAYLIATPKKSRIKHPNTHIQIG</sequence>
<evidence type="ECO:0000256" key="1">
    <source>
        <dbReference type="ARBA" id="ARBA00004651"/>
    </source>
</evidence>
<feature type="transmembrane region" description="Helical" evidence="10">
    <location>
        <begin position="45"/>
        <end position="64"/>
    </location>
</feature>
<dbReference type="NCBIfam" id="TIGR00933">
    <property type="entry name" value="2a38"/>
    <property type="match status" value="1"/>
</dbReference>
<dbReference type="InterPro" id="IPR003445">
    <property type="entry name" value="Cat_transpt"/>
</dbReference>
<organism evidence="12 14">
    <name type="scientific">Acinetobacter haemolyticus</name>
    <dbReference type="NCBI Taxonomy" id="29430"/>
    <lineage>
        <taxon>Bacteria</taxon>
        <taxon>Pseudomonadati</taxon>
        <taxon>Pseudomonadota</taxon>
        <taxon>Gammaproteobacteria</taxon>
        <taxon>Moraxellales</taxon>
        <taxon>Moraxellaceae</taxon>
        <taxon>Acinetobacter</taxon>
    </lineage>
</organism>
<dbReference type="PANTHER" id="PTHR32024">
    <property type="entry name" value="TRK SYSTEM POTASSIUM UPTAKE PROTEIN TRKG-RELATED"/>
    <property type="match status" value="1"/>
</dbReference>
<proteinExistence type="predicted"/>
<dbReference type="GO" id="GO:0005886">
    <property type="term" value="C:plasma membrane"/>
    <property type="evidence" value="ECO:0007669"/>
    <property type="project" value="UniProtKB-SubCell"/>
</dbReference>
<keyword evidence="8" id="KW-0406">Ion transport</keyword>
<evidence type="ECO:0000313" key="13">
    <source>
        <dbReference type="Proteomes" id="UP000451048"/>
    </source>
</evidence>
<evidence type="ECO:0000256" key="4">
    <source>
        <dbReference type="ARBA" id="ARBA00022538"/>
    </source>
</evidence>
<keyword evidence="7 10" id="KW-1133">Transmembrane helix</keyword>
<dbReference type="GO" id="GO:0015379">
    <property type="term" value="F:potassium:chloride symporter activity"/>
    <property type="evidence" value="ECO:0007669"/>
    <property type="project" value="InterPro"/>
</dbReference>
<dbReference type="InterPro" id="IPR004772">
    <property type="entry name" value="TrkH"/>
</dbReference>
<feature type="transmembrane region" description="Helical" evidence="10">
    <location>
        <begin position="228"/>
        <end position="247"/>
    </location>
</feature>
<feature type="transmembrane region" description="Helical" evidence="10">
    <location>
        <begin position="405"/>
        <end position="427"/>
    </location>
</feature>
<evidence type="ECO:0000256" key="7">
    <source>
        <dbReference type="ARBA" id="ARBA00022989"/>
    </source>
</evidence>